<dbReference type="InterPro" id="IPR006439">
    <property type="entry name" value="HAD-SF_hydro_IA"/>
</dbReference>
<dbReference type="NCBIfam" id="TIGR01509">
    <property type="entry name" value="HAD-SF-IA-v3"/>
    <property type="match status" value="1"/>
</dbReference>
<dbReference type="Gene3D" id="3.40.50.1000">
    <property type="entry name" value="HAD superfamily/HAD-like"/>
    <property type="match status" value="1"/>
</dbReference>
<dbReference type="GO" id="GO:0008967">
    <property type="term" value="F:phosphoglycolate phosphatase activity"/>
    <property type="evidence" value="ECO:0007669"/>
    <property type="project" value="TreeGrafter"/>
</dbReference>
<proteinExistence type="predicted"/>
<dbReference type="InterPro" id="IPR050155">
    <property type="entry name" value="HAD-like_hydrolase_sf"/>
</dbReference>
<name>A0A2P8QDP9_9ACTN</name>
<sequence length="269" mass="28715">MAADIEGLVEDTGARAARRLLADARCVLFDFDGPICRLFPEGRSRPVADRLRRKTEEFGAGDVLTPQERDTKDPHVVLRAVHRAGRNRSLPGLLSTLEALVEAGEVEAARTAWPTPDADTLLDLLSWRRTRLAVVTNNSPLAAEAYLGQEGLLHHFAVIEGRTADPGRMKPDPDVVFRALQGLKLRPEDAVMIGDTSTDVEAAGRAGVGFIGYGRNPEKRGRLRAAGAEAVLGSYAPLLQREAAGRGVGAVLGLRTGSVQGEGASPETA</sequence>
<dbReference type="AlphaFoldDB" id="A0A2P8QDP9"/>
<dbReference type="PANTHER" id="PTHR43434">
    <property type="entry name" value="PHOSPHOGLYCOLATE PHOSPHATASE"/>
    <property type="match status" value="1"/>
</dbReference>
<evidence type="ECO:0000313" key="1">
    <source>
        <dbReference type="EMBL" id="PSM44395.1"/>
    </source>
</evidence>
<keyword evidence="1" id="KW-0378">Hydrolase</keyword>
<accession>A0A2P8QDP9</accession>
<dbReference type="Proteomes" id="UP000240429">
    <property type="component" value="Unassembled WGS sequence"/>
</dbReference>
<keyword evidence="2" id="KW-1185">Reference proteome</keyword>
<reference evidence="1 2" key="1">
    <citation type="submission" date="2018-03" db="EMBL/GenBank/DDBJ databases">
        <title>Streptomyces dioscori sp. nov., a novel endophytic actinobacterium isolated from bulbil of Dioscorea bulbifera L.</title>
        <authorList>
            <person name="Zhikuan W."/>
        </authorList>
    </citation>
    <scope>NUCLEOTIDE SEQUENCE [LARGE SCALE GENOMIC DNA]</scope>
    <source>
        <strain evidence="1 2">A217</strain>
    </source>
</reference>
<organism evidence="1 2">
    <name type="scientific">Streptomyces dioscori</name>
    <dbReference type="NCBI Taxonomy" id="2109333"/>
    <lineage>
        <taxon>Bacteria</taxon>
        <taxon>Bacillati</taxon>
        <taxon>Actinomycetota</taxon>
        <taxon>Actinomycetes</taxon>
        <taxon>Kitasatosporales</taxon>
        <taxon>Streptomycetaceae</taxon>
        <taxon>Streptomyces</taxon>
        <taxon>Streptomyces aurantiacus group</taxon>
    </lineage>
</organism>
<dbReference type="PANTHER" id="PTHR43434:SF1">
    <property type="entry name" value="PHOSPHOGLYCOLATE PHOSPHATASE"/>
    <property type="match status" value="1"/>
</dbReference>
<evidence type="ECO:0000313" key="2">
    <source>
        <dbReference type="Proteomes" id="UP000240429"/>
    </source>
</evidence>
<dbReference type="OrthoDB" id="4547358at2"/>
<comment type="caution">
    <text evidence="1">The sequence shown here is derived from an EMBL/GenBank/DDBJ whole genome shotgun (WGS) entry which is preliminary data.</text>
</comment>
<dbReference type="InterPro" id="IPR036412">
    <property type="entry name" value="HAD-like_sf"/>
</dbReference>
<dbReference type="EMBL" id="PYBJ01000002">
    <property type="protein sequence ID" value="PSM44395.1"/>
    <property type="molecule type" value="Genomic_DNA"/>
</dbReference>
<dbReference type="Pfam" id="PF00702">
    <property type="entry name" value="Hydrolase"/>
    <property type="match status" value="1"/>
</dbReference>
<dbReference type="GO" id="GO:0005829">
    <property type="term" value="C:cytosol"/>
    <property type="evidence" value="ECO:0007669"/>
    <property type="project" value="TreeGrafter"/>
</dbReference>
<dbReference type="InterPro" id="IPR023214">
    <property type="entry name" value="HAD_sf"/>
</dbReference>
<protein>
    <submittedName>
        <fullName evidence="1">HAD family hydrolase</fullName>
    </submittedName>
</protein>
<dbReference type="SUPFAM" id="SSF56784">
    <property type="entry name" value="HAD-like"/>
    <property type="match status" value="1"/>
</dbReference>
<dbReference type="NCBIfam" id="TIGR01549">
    <property type="entry name" value="HAD-SF-IA-v1"/>
    <property type="match status" value="1"/>
</dbReference>
<dbReference type="GO" id="GO:0006281">
    <property type="term" value="P:DNA repair"/>
    <property type="evidence" value="ECO:0007669"/>
    <property type="project" value="TreeGrafter"/>
</dbReference>
<gene>
    <name evidence="1" type="ORF">C6Y14_04980</name>
</gene>
<dbReference type="RefSeq" id="WP_107015276.1">
    <property type="nucleotide sequence ID" value="NZ_KZ679039.1"/>
</dbReference>